<proteinExistence type="predicted"/>
<dbReference type="RefSeq" id="WP_167871691.1">
    <property type="nucleotide sequence ID" value="NZ_CP048852.1"/>
</dbReference>
<keyword evidence="1" id="KW-0233">DNA recombination</keyword>
<dbReference type="EMBL" id="CP048852">
    <property type="protein sequence ID" value="QIW78809.1"/>
    <property type="molecule type" value="Genomic_DNA"/>
</dbReference>
<dbReference type="GO" id="GO:0003677">
    <property type="term" value="F:DNA binding"/>
    <property type="evidence" value="ECO:0007669"/>
    <property type="project" value="InterPro"/>
</dbReference>
<organism evidence="2 3">
    <name type="scientific">Bacillus tequilensis</name>
    <dbReference type="NCBI Taxonomy" id="227866"/>
    <lineage>
        <taxon>Bacteria</taxon>
        <taxon>Bacillati</taxon>
        <taxon>Bacillota</taxon>
        <taxon>Bacilli</taxon>
        <taxon>Bacillales</taxon>
        <taxon>Bacillaceae</taxon>
        <taxon>Bacillus</taxon>
    </lineage>
</organism>
<gene>
    <name evidence="2" type="ORF">G4P54_02650</name>
</gene>
<dbReference type="AlphaFoldDB" id="A0A6H0WFR8"/>
<protein>
    <submittedName>
        <fullName evidence="2">Uncharacterized protein</fullName>
    </submittedName>
</protein>
<keyword evidence="3" id="KW-1185">Reference proteome</keyword>
<dbReference type="SUPFAM" id="SSF56349">
    <property type="entry name" value="DNA breaking-rejoining enzymes"/>
    <property type="match status" value="1"/>
</dbReference>
<evidence type="ECO:0000256" key="1">
    <source>
        <dbReference type="ARBA" id="ARBA00023172"/>
    </source>
</evidence>
<dbReference type="Gene3D" id="1.10.443.10">
    <property type="entry name" value="Intergrase catalytic core"/>
    <property type="match status" value="1"/>
</dbReference>
<accession>A0A6H0WFR8</accession>
<dbReference type="GO" id="GO:0015074">
    <property type="term" value="P:DNA integration"/>
    <property type="evidence" value="ECO:0007669"/>
    <property type="project" value="InterPro"/>
</dbReference>
<reference evidence="2 3" key="1">
    <citation type="submission" date="2020-02" db="EMBL/GenBank/DDBJ databases">
        <title>Genome sequencing, annotation and comparative genomic analysis of Bacillus tequilensis EA-CB0015, an effective biological control agent against Pseudocercospora fijiensis in banana plants.</title>
        <authorList>
            <person name="Cuellar-Gaviria T.Z."/>
            <person name="Ju K.-S."/>
            <person name="Villegas-Escobar V."/>
        </authorList>
    </citation>
    <scope>NUCLEOTIDE SEQUENCE [LARGE SCALE GENOMIC DNA]</scope>
    <source>
        <strain evidence="2 3">EA-CB0015</strain>
    </source>
</reference>
<dbReference type="KEGG" id="bteq:G4P54_02650"/>
<name>A0A6H0WFR8_9BACI</name>
<evidence type="ECO:0000313" key="2">
    <source>
        <dbReference type="EMBL" id="QIW78809.1"/>
    </source>
</evidence>
<dbReference type="Proteomes" id="UP000501914">
    <property type="component" value="Chromosome"/>
</dbReference>
<evidence type="ECO:0000313" key="3">
    <source>
        <dbReference type="Proteomes" id="UP000501914"/>
    </source>
</evidence>
<dbReference type="InterPro" id="IPR013762">
    <property type="entry name" value="Integrase-like_cat_sf"/>
</dbReference>
<dbReference type="GO" id="GO:0006310">
    <property type="term" value="P:DNA recombination"/>
    <property type="evidence" value="ECO:0007669"/>
    <property type="project" value="UniProtKB-KW"/>
</dbReference>
<sequence length="110" mass="13411">MLSKTDEFWTPDQFKEFISLIEKDEFIFKVFYTTDDLTGMHLGEILAFQWKYLDKFRREINVYKALTYINQEYIITAPKTKNSVRCISINSKLITLLDEWRQHRRKFLMN</sequence>
<dbReference type="InterPro" id="IPR011010">
    <property type="entry name" value="DNA_brk_join_enz"/>
</dbReference>